<dbReference type="VEuPathDB" id="VectorBase:GBRI042384"/>
<dbReference type="GO" id="GO:0097542">
    <property type="term" value="C:ciliary tip"/>
    <property type="evidence" value="ECO:0007669"/>
    <property type="project" value="TreeGrafter"/>
</dbReference>
<feature type="coiled-coil region" evidence="1">
    <location>
        <begin position="223"/>
        <end position="257"/>
    </location>
</feature>
<feature type="coiled-coil region" evidence="1">
    <location>
        <begin position="383"/>
        <end position="460"/>
    </location>
</feature>
<dbReference type="GO" id="GO:0035253">
    <property type="term" value="C:ciliary rootlet"/>
    <property type="evidence" value="ECO:0007669"/>
    <property type="project" value="TreeGrafter"/>
</dbReference>
<feature type="region of interest" description="Disordered" evidence="2">
    <location>
        <begin position="315"/>
        <end position="336"/>
    </location>
</feature>
<dbReference type="PANTHER" id="PTHR46518">
    <property type="entry name" value="COILED-COIL DOMAIN-CONTAINING PROTEIN 151"/>
    <property type="match status" value="1"/>
</dbReference>
<evidence type="ECO:0000313" key="3">
    <source>
        <dbReference type="EnsemblMetazoa" id="GBRI042384-PA"/>
    </source>
</evidence>
<feature type="compositionally biased region" description="Polar residues" evidence="2">
    <location>
        <begin position="316"/>
        <end position="328"/>
    </location>
</feature>
<dbReference type="EnsemblMetazoa" id="GBRI042384-RA">
    <property type="protein sequence ID" value="GBRI042384-PA"/>
    <property type="gene ID" value="GBRI042384"/>
</dbReference>
<dbReference type="InterPro" id="IPR033192">
    <property type="entry name" value="ODAD3"/>
</dbReference>
<reference evidence="3" key="2">
    <citation type="submission" date="2020-05" db="UniProtKB">
        <authorList>
            <consortium name="EnsemblMetazoa"/>
        </authorList>
    </citation>
    <scope>IDENTIFICATION</scope>
    <source>
        <strain evidence="3">IAEA</strain>
    </source>
</reference>
<dbReference type="GO" id="GO:0036064">
    <property type="term" value="C:ciliary basal body"/>
    <property type="evidence" value="ECO:0007669"/>
    <property type="project" value="TreeGrafter"/>
</dbReference>
<feature type="region of interest" description="Disordered" evidence="2">
    <location>
        <begin position="568"/>
        <end position="597"/>
    </location>
</feature>
<dbReference type="AlphaFoldDB" id="A0A1A9X2X9"/>
<keyword evidence="1" id="KW-0175">Coiled coil</keyword>
<evidence type="ECO:0000256" key="2">
    <source>
        <dbReference type="SAM" id="MobiDB-lite"/>
    </source>
</evidence>
<accession>A0A1A9X2X9</accession>
<evidence type="ECO:0000256" key="1">
    <source>
        <dbReference type="SAM" id="Coils"/>
    </source>
</evidence>
<dbReference type="Proteomes" id="UP000091820">
    <property type="component" value="Unassembled WGS sequence"/>
</dbReference>
<organism evidence="3 4">
    <name type="scientific">Glossina brevipalpis</name>
    <dbReference type="NCBI Taxonomy" id="37001"/>
    <lineage>
        <taxon>Eukaryota</taxon>
        <taxon>Metazoa</taxon>
        <taxon>Ecdysozoa</taxon>
        <taxon>Arthropoda</taxon>
        <taxon>Hexapoda</taxon>
        <taxon>Insecta</taxon>
        <taxon>Pterygota</taxon>
        <taxon>Neoptera</taxon>
        <taxon>Endopterygota</taxon>
        <taxon>Diptera</taxon>
        <taxon>Brachycera</taxon>
        <taxon>Muscomorpha</taxon>
        <taxon>Hippoboscoidea</taxon>
        <taxon>Glossinidae</taxon>
        <taxon>Glossina</taxon>
    </lineage>
</organism>
<sequence>MKNHCLSNVGNYNNNNIKIYGYQNKYLLVGIQIEGQKTANTAEWEKQNGINCETITTLKKEIKALTMKCGRLKNPLQRAIVIKEILPSTADGETRPKSCALPAIAVGKVNYPIGAKNVNDAIFLTDLKITEHRKQLDLLRHRFKCRKQYFAKLMQQHRELLSNKEVKEQNLGERPPETLEEDNNRKLVCQLENEIHRINVRWMEAEHIRKKYRSIEGSLMNDAERFEKSLRELEVALNEQQAEIDNLQKVHAEAIEMREAAKIILQRQEQQANLSQKTRERQIVEFRRQVEQRKVELERIGRKLFVEGKTIVHQDSIGSSTGEQNTAKTEVEEDENAQLANETQTMEELLKNLMEVTGATSPNEILERFASQKESSVRLNYLRKAAEMEKSNLELLRETLTQELESSKFTDIKEREVNQEVIENIKSKIAEHEAEKRKNIEAAERTLEMLKFIKEHLNEMIYKLQEVDETDVELKDKNLLIKVAELPDFLVNQAEDQDLIEILKMKLQKCQERSKQQEPIDKLDLDISEEDFALSLQAPKTPSLQESEKPAAMPMCYYNLLAGRAQRAAGTSSSSPEQASTTAAVGTEEETEVPSRNFLKRQSCIIVDQKSRRKPFRPPTRK</sequence>
<evidence type="ECO:0000313" key="4">
    <source>
        <dbReference type="Proteomes" id="UP000091820"/>
    </source>
</evidence>
<dbReference type="GO" id="GO:0036158">
    <property type="term" value="P:outer dynein arm assembly"/>
    <property type="evidence" value="ECO:0007669"/>
    <property type="project" value="InterPro"/>
</dbReference>
<dbReference type="STRING" id="37001.A0A1A9X2X9"/>
<dbReference type="GO" id="GO:0003341">
    <property type="term" value="P:cilium movement"/>
    <property type="evidence" value="ECO:0007669"/>
    <property type="project" value="InterPro"/>
</dbReference>
<reference evidence="4" key="1">
    <citation type="submission" date="2014-03" db="EMBL/GenBank/DDBJ databases">
        <authorList>
            <person name="Aksoy S."/>
            <person name="Warren W."/>
            <person name="Wilson R.K."/>
        </authorList>
    </citation>
    <scope>NUCLEOTIDE SEQUENCE [LARGE SCALE GENOMIC DNA]</scope>
    <source>
        <strain evidence="4">IAEA</strain>
    </source>
</reference>
<dbReference type="PANTHER" id="PTHR46518:SF1">
    <property type="entry name" value="OUTER DYNEIN ARM-DOCKING COMPLEX SUBUNIT 3"/>
    <property type="match status" value="1"/>
</dbReference>
<keyword evidence="4" id="KW-1185">Reference proteome</keyword>
<proteinExistence type="predicted"/>
<name>A0A1A9X2X9_9MUSC</name>
<protein>
    <submittedName>
        <fullName evidence="3">Uncharacterized protein</fullName>
    </submittedName>
</protein>
<feature type="compositionally biased region" description="Polar residues" evidence="2">
    <location>
        <begin position="569"/>
        <end position="580"/>
    </location>
</feature>